<dbReference type="Proteomes" id="UP000008177">
    <property type="component" value="Unplaced contigs"/>
</dbReference>
<reference evidence="2" key="1">
    <citation type="journal article" date="2011" name="PLoS Genet.">
        <title>Genomic analysis of the necrotrophic fungal pathogens Sclerotinia sclerotiorum and Botrytis cinerea.</title>
        <authorList>
            <person name="Amselem J."/>
            <person name="Cuomo C.A."/>
            <person name="van Kan J.A."/>
            <person name="Viaud M."/>
            <person name="Benito E.P."/>
            <person name="Couloux A."/>
            <person name="Coutinho P.M."/>
            <person name="de Vries R.P."/>
            <person name="Dyer P.S."/>
            <person name="Fillinger S."/>
            <person name="Fournier E."/>
            <person name="Gout L."/>
            <person name="Hahn M."/>
            <person name="Kohn L."/>
            <person name="Lapalu N."/>
            <person name="Plummer K.M."/>
            <person name="Pradier J.M."/>
            <person name="Quevillon E."/>
            <person name="Sharon A."/>
            <person name="Simon A."/>
            <person name="ten Have A."/>
            <person name="Tudzynski B."/>
            <person name="Tudzynski P."/>
            <person name="Wincker P."/>
            <person name="Andrew M."/>
            <person name="Anthouard V."/>
            <person name="Beever R.E."/>
            <person name="Beffa R."/>
            <person name="Benoit I."/>
            <person name="Bouzid O."/>
            <person name="Brault B."/>
            <person name="Chen Z."/>
            <person name="Choquer M."/>
            <person name="Collemare J."/>
            <person name="Cotton P."/>
            <person name="Danchin E.G."/>
            <person name="Da Silva C."/>
            <person name="Gautier A."/>
            <person name="Giraud C."/>
            <person name="Giraud T."/>
            <person name="Gonzalez C."/>
            <person name="Grossetete S."/>
            <person name="Guldener U."/>
            <person name="Henrissat B."/>
            <person name="Howlett B.J."/>
            <person name="Kodira C."/>
            <person name="Kretschmer M."/>
            <person name="Lappartient A."/>
            <person name="Leroch M."/>
            <person name="Levis C."/>
            <person name="Mauceli E."/>
            <person name="Neuveglise C."/>
            <person name="Oeser B."/>
            <person name="Pearson M."/>
            <person name="Poulain J."/>
            <person name="Poussereau N."/>
            <person name="Quesneville H."/>
            <person name="Rascle C."/>
            <person name="Schumacher J."/>
            <person name="Segurens B."/>
            <person name="Sexton A."/>
            <person name="Silva E."/>
            <person name="Sirven C."/>
            <person name="Soanes D.M."/>
            <person name="Talbot N.J."/>
            <person name="Templeton M."/>
            <person name="Yandava C."/>
            <person name="Yarden O."/>
            <person name="Zeng Q."/>
            <person name="Rollins J.A."/>
            <person name="Lebrun M.H."/>
            <person name="Dickman M."/>
        </authorList>
    </citation>
    <scope>NUCLEOTIDE SEQUENCE [LARGE SCALE GENOMIC DNA]</scope>
    <source>
        <strain evidence="2">T4</strain>
    </source>
</reference>
<protein>
    <submittedName>
        <fullName evidence="1">Uncharacterized protein</fullName>
    </submittedName>
</protein>
<evidence type="ECO:0000313" key="2">
    <source>
        <dbReference type="Proteomes" id="UP000008177"/>
    </source>
</evidence>
<dbReference type="InParanoid" id="G2YBQ0"/>
<gene>
    <name evidence="1" type="ORF">BofuT4_uP100450.1</name>
</gene>
<name>G2YBQ0_BOTF4</name>
<dbReference type="EMBL" id="FQ790313">
    <property type="protein sequence ID" value="CCD34641.1"/>
    <property type="molecule type" value="Genomic_DNA"/>
</dbReference>
<accession>G2YBQ0</accession>
<evidence type="ECO:0000313" key="1">
    <source>
        <dbReference type="EMBL" id="CCD34641.1"/>
    </source>
</evidence>
<dbReference type="AlphaFoldDB" id="G2YBQ0"/>
<proteinExistence type="predicted"/>
<sequence length="52" mass="5576">MYLPATMIKGPFHGTRASDGGNVVSVATHGCVSRSYGELMCDFLYSRHANGL</sequence>
<organism evidence="1 2">
    <name type="scientific">Botryotinia fuckeliana (strain T4)</name>
    <name type="common">Noble rot fungus</name>
    <name type="synonym">Botrytis cinerea</name>
    <dbReference type="NCBI Taxonomy" id="999810"/>
    <lineage>
        <taxon>Eukaryota</taxon>
        <taxon>Fungi</taxon>
        <taxon>Dikarya</taxon>
        <taxon>Ascomycota</taxon>
        <taxon>Pezizomycotina</taxon>
        <taxon>Leotiomycetes</taxon>
        <taxon>Helotiales</taxon>
        <taxon>Sclerotiniaceae</taxon>
        <taxon>Botrytis</taxon>
    </lineage>
</organism>
<dbReference type="HOGENOM" id="CLU_3086984_0_0_1"/>